<dbReference type="InterPro" id="IPR036890">
    <property type="entry name" value="HATPase_C_sf"/>
</dbReference>
<gene>
    <name evidence="3" type="ORF">BEH84_06192</name>
</gene>
<dbReference type="PANTHER" id="PTHR40448:SF1">
    <property type="entry name" value="TWO-COMPONENT SENSOR HISTIDINE KINASE"/>
    <property type="match status" value="1"/>
</dbReference>
<dbReference type="EMBL" id="MCGI01000009">
    <property type="protein sequence ID" value="ODM02637.1"/>
    <property type="molecule type" value="Genomic_DNA"/>
</dbReference>
<keyword evidence="1" id="KW-0472">Membrane</keyword>
<protein>
    <submittedName>
        <fullName evidence="3">Sensory histidine kinase DcuS</fullName>
    </submittedName>
</protein>
<feature type="transmembrane region" description="Helical" evidence="1">
    <location>
        <begin position="58"/>
        <end position="77"/>
    </location>
</feature>
<keyword evidence="1" id="KW-0812">Transmembrane</keyword>
<dbReference type="Proteomes" id="UP000095003">
    <property type="component" value="Unassembled WGS sequence"/>
</dbReference>
<keyword evidence="3" id="KW-0418">Kinase</keyword>
<reference evidence="3 4" key="1">
    <citation type="submission" date="2016-07" db="EMBL/GenBank/DDBJ databases">
        <title>Characterization of isolates of Eisenbergiella tayi derived from blood cultures, using whole genome sequencing.</title>
        <authorList>
            <person name="Burdz T."/>
            <person name="Wiebe D."/>
            <person name="Huynh C."/>
            <person name="Bernard K."/>
        </authorList>
    </citation>
    <scope>NUCLEOTIDE SEQUENCE [LARGE SCALE GENOMIC DNA]</scope>
    <source>
        <strain evidence="3 4">NML 120489</strain>
    </source>
</reference>
<dbReference type="GeneID" id="93304173"/>
<dbReference type="SUPFAM" id="SSF55874">
    <property type="entry name" value="ATPase domain of HSP90 chaperone/DNA topoisomerase II/histidine kinase"/>
    <property type="match status" value="1"/>
</dbReference>
<feature type="transmembrane region" description="Helical" evidence="1">
    <location>
        <begin position="188"/>
        <end position="208"/>
    </location>
</feature>
<accession>A0A1E3A2B6</accession>
<sequence length="444" mass="50394">MGLEEMSVIILTNVLECYIWNLFMRSFFNYRVNSTAQRIGMRAVILIFMSLVNCVGNVPVNLAGTVFIYMISALYLFEGNRRQLLYFNIIEILIVIFCEDIVIGAGYGGRYIIPDMNAGKFVVILAAKLFAILLVYAVIRLMQGRRQNKEASVPLPFLLCPALSLLLIRIVYQVTLYADVAVTAVERLMLTVICALLAVFNIVILEIYNRNVQMQTQITEQKLLQQKNRMETENYAQLERVTQNYRQVLHDINRYLNTLSYLAGENQDDKIQEIVRDIHADISRAEETHYSANGILNFILNEKKRRADSKGISMDIFVEPGFRAGNIKDYDFISIMSNLLDNSLEAGERCPEGERSIELKMFMDTDRSYAVIRLENSCINKAVSGQVSGQGIFLTAKADRTRHGIGLKHVKKLIESNHGLIDFDVHTNTFCVTVCLSVPPRQAG</sequence>
<dbReference type="GO" id="GO:0016301">
    <property type="term" value="F:kinase activity"/>
    <property type="evidence" value="ECO:0007669"/>
    <property type="project" value="UniProtKB-KW"/>
</dbReference>
<dbReference type="InterPro" id="IPR032834">
    <property type="entry name" value="NatK-like_C"/>
</dbReference>
<dbReference type="AlphaFoldDB" id="A0A1E3A2B6"/>
<feature type="transmembrane region" description="Helical" evidence="1">
    <location>
        <begin position="6"/>
        <end position="23"/>
    </location>
</feature>
<feature type="transmembrane region" description="Helical" evidence="1">
    <location>
        <begin position="84"/>
        <end position="109"/>
    </location>
</feature>
<feature type="transmembrane region" description="Helical" evidence="1">
    <location>
        <begin position="151"/>
        <end position="172"/>
    </location>
</feature>
<dbReference type="GO" id="GO:0042802">
    <property type="term" value="F:identical protein binding"/>
    <property type="evidence" value="ECO:0007669"/>
    <property type="project" value="TreeGrafter"/>
</dbReference>
<dbReference type="RefSeq" id="WP_069159461.1">
    <property type="nucleotide sequence ID" value="NZ_DBFYTC010000261.1"/>
</dbReference>
<evidence type="ECO:0000313" key="4">
    <source>
        <dbReference type="Proteomes" id="UP000095003"/>
    </source>
</evidence>
<name>A0A1E3A2B6_9FIRM</name>
<evidence type="ECO:0000256" key="1">
    <source>
        <dbReference type="SAM" id="Phobius"/>
    </source>
</evidence>
<evidence type="ECO:0000313" key="3">
    <source>
        <dbReference type="EMBL" id="ODM02637.1"/>
    </source>
</evidence>
<dbReference type="Pfam" id="PF14501">
    <property type="entry name" value="HATPase_c_5"/>
    <property type="match status" value="1"/>
</dbReference>
<feature type="domain" description="Sensor histidine kinase NatK-like C-terminal" evidence="2">
    <location>
        <begin position="330"/>
        <end position="436"/>
    </location>
</feature>
<organism evidence="3 4">
    <name type="scientific">Eisenbergiella tayi</name>
    <dbReference type="NCBI Taxonomy" id="1432052"/>
    <lineage>
        <taxon>Bacteria</taxon>
        <taxon>Bacillati</taxon>
        <taxon>Bacillota</taxon>
        <taxon>Clostridia</taxon>
        <taxon>Lachnospirales</taxon>
        <taxon>Lachnospiraceae</taxon>
        <taxon>Eisenbergiella</taxon>
    </lineage>
</organism>
<keyword evidence="3" id="KW-0808">Transferase</keyword>
<dbReference type="PANTHER" id="PTHR40448">
    <property type="entry name" value="TWO-COMPONENT SENSOR HISTIDINE KINASE"/>
    <property type="match status" value="1"/>
</dbReference>
<dbReference type="Gene3D" id="3.30.565.10">
    <property type="entry name" value="Histidine kinase-like ATPase, C-terminal domain"/>
    <property type="match status" value="1"/>
</dbReference>
<proteinExistence type="predicted"/>
<comment type="caution">
    <text evidence="3">The sequence shown here is derived from an EMBL/GenBank/DDBJ whole genome shotgun (WGS) entry which is preliminary data.</text>
</comment>
<keyword evidence="1" id="KW-1133">Transmembrane helix</keyword>
<evidence type="ECO:0000259" key="2">
    <source>
        <dbReference type="Pfam" id="PF14501"/>
    </source>
</evidence>
<feature type="transmembrane region" description="Helical" evidence="1">
    <location>
        <begin position="121"/>
        <end position="139"/>
    </location>
</feature>